<dbReference type="Proteomes" id="UP000256645">
    <property type="component" value="Unassembled WGS sequence"/>
</dbReference>
<feature type="region of interest" description="Disordered" evidence="1">
    <location>
        <begin position="1"/>
        <end position="142"/>
    </location>
</feature>
<feature type="compositionally biased region" description="Polar residues" evidence="1">
    <location>
        <begin position="115"/>
        <end position="129"/>
    </location>
</feature>
<comment type="caution">
    <text evidence="2">The sequence shown here is derived from an EMBL/GenBank/DDBJ whole genome shotgun (WGS) entry which is preliminary data.</text>
</comment>
<feature type="compositionally biased region" description="Basic and acidic residues" evidence="1">
    <location>
        <begin position="91"/>
        <end position="101"/>
    </location>
</feature>
<feature type="region of interest" description="Disordered" evidence="1">
    <location>
        <begin position="865"/>
        <end position="894"/>
    </location>
</feature>
<sequence length="894" mass="99899">MPLRAKATPKPSAPADRIYKTPIPREQKKFPERRKRITYGKSTGPRIPKPEVQTTLTQMYWVDDTDEGQDIEGSDHVEEEEAKRQKKRRRTMGDEHNEIKAARNRRRAEAAGPASSSKFHTQTLTQWDRSFSAADEEESDMFKEDLEAALEAPSPTAIHDEQEVIPKRGVQAGPSKYRGDICAPKTPKSGRTFEIPSTQSPASPDDADHPFEQPQSPLSKKTATVSVKTERNRNSVKGKAEKSIKFSGLGKPQAKRHVSPPKCPTPSHTQRRALLEKSTNISSIPNKSTEKAPKLKIEDTFETDLETQLSRILSSPPKLSSPMRSNRFQTTDTYISGSTNNNYGPAAQLPKSTPAAQPSAPRTILKTEISDSEDGESDLEMESELEKTQIEDNYDEAVDHEQVSGVPLTRHDKISNGLIDDPPSTVLASGTNSDTHDEADKVTRSQIEEKVLESHENMDVSLKVEGTPEVEAELPIQQPPEKCYDDFGMATQIHLHNVESSLLLSSDEPVSQSEMEDPTLQTQETTQFSRTQGMESQRLSTQHVDTMAPRFYGSDVFISMHSQQVTEIMMRKRDHHFTPHALHPKTSRIWLYETAPVCLLKYMAVISSALCPGELRDERGIGNLEFNTGKSKVSKYAYEILEVYELADPLSLARLRNYEWLDKAPRNELVRPAVIDHLMANLKPPLFTNMQKELPEVSSSSTDTQEIEAQLISESTQFHHSQVQRSSSPIGATRYATELMTTFVPLHESSPIPSSSPLQLPQMAPIRNVTRSSYRSLPSSKPLTRPSQATTVDLTQTQNTPARPESRNSDVEIVFESPVRKHGPSSTPLSQFEGEGISNFGFDTTVPYSMASSQLLTKSQLLPESLLTESVPPPRFVYDSQDDEDLNDDDYDDI</sequence>
<feature type="compositionally biased region" description="Polar residues" evidence="1">
    <location>
        <begin position="322"/>
        <end position="343"/>
    </location>
</feature>
<feature type="compositionally biased region" description="Basic and acidic residues" evidence="1">
    <location>
        <begin position="228"/>
        <end position="244"/>
    </location>
</feature>
<evidence type="ECO:0000256" key="1">
    <source>
        <dbReference type="SAM" id="MobiDB-lite"/>
    </source>
</evidence>
<feature type="compositionally biased region" description="Polar residues" evidence="1">
    <location>
        <begin position="213"/>
        <end position="227"/>
    </location>
</feature>
<keyword evidence="3" id="KW-1185">Reference proteome</keyword>
<evidence type="ECO:0000313" key="2">
    <source>
        <dbReference type="EMBL" id="RDW75187.1"/>
    </source>
</evidence>
<dbReference type="AlphaFoldDB" id="A0A3D8RMA4"/>
<dbReference type="EMBL" id="PDLM01000006">
    <property type="protein sequence ID" value="RDW75187.1"/>
    <property type="molecule type" value="Genomic_DNA"/>
</dbReference>
<feature type="region of interest" description="Disordered" evidence="1">
    <location>
        <begin position="308"/>
        <end position="395"/>
    </location>
</feature>
<evidence type="ECO:0000313" key="3">
    <source>
        <dbReference type="Proteomes" id="UP000256645"/>
    </source>
</evidence>
<feature type="compositionally biased region" description="Polar residues" evidence="1">
    <location>
        <begin position="277"/>
        <end position="287"/>
    </location>
</feature>
<proteinExistence type="predicted"/>
<reference evidence="2 3" key="1">
    <citation type="journal article" date="2018" name="IMA Fungus">
        <title>IMA Genome-F 9: Draft genome sequence of Annulohypoxylon stygium, Aspergillus mulundensis, Berkeleyomyces basicola (syn. Thielaviopsis basicola), Ceratocystis smalleyi, two Cercospora beticola strains, Coleophoma cylindrospora, Fusarium fracticaudum, Phialophora cf. hyalina, and Morchella septimelata.</title>
        <authorList>
            <person name="Wingfield B.D."/>
            <person name="Bills G.F."/>
            <person name="Dong Y."/>
            <person name="Huang W."/>
            <person name="Nel W.J."/>
            <person name="Swalarsk-Parry B.S."/>
            <person name="Vaghefi N."/>
            <person name="Wilken P.M."/>
            <person name="An Z."/>
            <person name="de Beer Z.W."/>
            <person name="De Vos L."/>
            <person name="Chen L."/>
            <person name="Duong T.A."/>
            <person name="Gao Y."/>
            <person name="Hammerbacher A."/>
            <person name="Kikkert J.R."/>
            <person name="Li Y."/>
            <person name="Li H."/>
            <person name="Li K."/>
            <person name="Li Q."/>
            <person name="Liu X."/>
            <person name="Ma X."/>
            <person name="Naidoo K."/>
            <person name="Pethybridge S.J."/>
            <person name="Sun J."/>
            <person name="Steenkamp E.T."/>
            <person name="van der Nest M.A."/>
            <person name="van Wyk S."/>
            <person name="Wingfield M.J."/>
            <person name="Xiong C."/>
            <person name="Yue Q."/>
            <person name="Zhang X."/>
        </authorList>
    </citation>
    <scope>NUCLEOTIDE SEQUENCE [LARGE SCALE GENOMIC DNA]</scope>
    <source>
        <strain evidence="2 3">BP6252</strain>
    </source>
</reference>
<accession>A0A3D8RMA4</accession>
<name>A0A3D8RMA4_9HELO</name>
<feature type="compositionally biased region" description="Basic and acidic residues" evidence="1">
    <location>
        <begin position="17"/>
        <end position="30"/>
    </location>
</feature>
<organism evidence="2 3">
    <name type="scientific">Coleophoma cylindrospora</name>
    <dbReference type="NCBI Taxonomy" id="1849047"/>
    <lineage>
        <taxon>Eukaryota</taxon>
        <taxon>Fungi</taxon>
        <taxon>Dikarya</taxon>
        <taxon>Ascomycota</taxon>
        <taxon>Pezizomycotina</taxon>
        <taxon>Leotiomycetes</taxon>
        <taxon>Helotiales</taxon>
        <taxon>Dermateaceae</taxon>
        <taxon>Coleophoma</taxon>
    </lineage>
</organism>
<feature type="compositionally biased region" description="Acidic residues" evidence="1">
    <location>
        <begin position="63"/>
        <end position="80"/>
    </location>
</feature>
<feature type="compositionally biased region" description="Basic and acidic residues" evidence="1">
    <location>
        <begin position="434"/>
        <end position="443"/>
    </location>
</feature>
<protein>
    <submittedName>
        <fullName evidence="2">Uncharacterized protein</fullName>
    </submittedName>
</protein>
<gene>
    <name evidence="2" type="ORF">BP6252_06329</name>
</gene>
<feature type="region of interest" description="Disordered" evidence="1">
    <location>
        <begin position="771"/>
        <end position="811"/>
    </location>
</feature>
<feature type="region of interest" description="Disordered" evidence="1">
    <location>
        <begin position="154"/>
        <end position="295"/>
    </location>
</feature>
<feature type="compositionally biased region" description="Acidic residues" evidence="1">
    <location>
        <begin position="880"/>
        <end position="894"/>
    </location>
</feature>
<dbReference type="OrthoDB" id="2149705at2759"/>
<feature type="region of interest" description="Disordered" evidence="1">
    <location>
        <begin position="513"/>
        <end position="542"/>
    </location>
</feature>
<feature type="compositionally biased region" description="Polar residues" evidence="1">
    <location>
        <begin position="771"/>
        <end position="801"/>
    </location>
</feature>
<feature type="compositionally biased region" description="Acidic residues" evidence="1">
    <location>
        <begin position="370"/>
        <end position="383"/>
    </location>
</feature>
<feature type="region of interest" description="Disordered" evidence="1">
    <location>
        <begin position="409"/>
        <end position="443"/>
    </location>
</feature>